<reference evidence="2" key="1">
    <citation type="journal article" date="2015" name="Nature">
        <title>Complex archaea that bridge the gap between prokaryotes and eukaryotes.</title>
        <authorList>
            <person name="Spang A."/>
            <person name="Saw J.H."/>
            <person name="Jorgensen S.L."/>
            <person name="Zaremba-Niedzwiedzka K."/>
            <person name="Martijn J."/>
            <person name="Lind A.E."/>
            <person name="van Eijk R."/>
            <person name="Schleper C."/>
            <person name="Guy L."/>
            <person name="Ettema T.J."/>
        </authorList>
    </citation>
    <scope>NUCLEOTIDE SEQUENCE</scope>
</reference>
<dbReference type="Gene3D" id="3.40.50.2000">
    <property type="entry name" value="Glycogen Phosphorylase B"/>
    <property type="match status" value="2"/>
</dbReference>
<accession>A0A0F9SL36</accession>
<sequence length="335" mass="38682">MKVLHVGAKTYPPRHGGVERIVYEVADGMKGVESHFFVEEKVEADIGRNVTMLKKGLLLRFRQTRKYCRREEIDIVHLHKEPLVPLAIMLQLSGVRCVWTNHGCAWRLARWAWFHRVAFWILDYIGCLVLRRVVFVGEPDRRYFQKLLPFRRLYLISNGVSCYHDDRRERCGTMVYVGRLSPEKNILSLIEAADRAQVKVDLYGPFDRRDGGYRQEVMSKLRDSHYVQWNGAVSSDVVSGTLARYSCFVNPSFSEGLPVSVLEAAAEGLCLVLSDIEQHRVLRFPVCQYINPNDIELGAIEVLACDGAQNREHVRTKYSKGQMVRAYYEMYSEMI</sequence>
<feature type="domain" description="Glycosyltransferase subfamily 4-like N-terminal" evidence="1">
    <location>
        <begin position="16"/>
        <end position="161"/>
    </location>
</feature>
<dbReference type="CDD" id="cd03801">
    <property type="entry name" value="GT4_PimA-like"/>
    <property type="match status" value="1"/>
</dbReference>
<gene>
    <name evidence="2" type="ORF">LCGC14_0838620</name>
</gene>
<dbReference type="InterPro" id="IPR028098">
    <property type="entry name" value="Glyco_trans_4-like_N"/>
</dbReference>
<dbReference type="Pfam" id="PF13692">
    <property type="entry name" value="Glyco_trans_1_4"/>
    <property type="match status" value="1"/>
</dbReference>
<name>A0A0F9SL36_9ZZZZ</name>
<dbReference type="PANTHER" id="PTHR12526">
    <property type="entry name" value="GLYCOSYLTRANSFERASE"/>
    <property type="match status" value="1"/>
</dbReference>
<evidence type="ECO:0000313" key="2">
    <source>
        <dbReference type="EMBL" id="KKN29973.1"/>
    </source>
</evidence>
<evidence type="ECO:0000259" key="1">
    <source>
        <dbReference type="Pfam" id="PF13439"/>
    </source>
</evidence>
<dbReference type="EMBL" id="LAZR01002444">
    <property type="protein sequence ID" value="KKN29973.1"/>
    <property type="molecule type" value="Genomic_DNA"/>
</dbReference>
<proteinExistence type="predicted"/>
<dbReference type="SUPFAM" id="SSF53756">
    <property type="entry name" value="UDP-Glycosyltransferase/glycogen phosphorylase"/>
    <property type="match status" value="1"/>
</dbReference>
<dbReference type="AlphaFoldDB" id="A0A0F9SL36"/>
<comment type="caution">
    <text evidence="2">The sequence shown here is derived from an EMBL/GenBank/DDBJ whole genome shotgun (WGS) entry which is preliminary data.</text>
</comment>
<dbReference type="Pfam" id="PF13439">
    <property type="entry name" value="Glyco_transf_4"/>
    <property type="match status" value="1"/>
</dbReference>
<protein>
    <recommendedName>
        <fullName evidence="1">Glycosyltransferase subfamily 4-like N-terminal domain-containing protein</fullName>
    </recommendedName>
</protein>
<organism evidence="2">
    <name type="scientific">marine sediment metagenome</name>
    <dbReference type="NCBI Taxonomy" id="412755"/>
    <lineage>
        <taxon>unclassified sequences</taxon>
        <taxon>metagenomes</taxon>
        <taxon>ecological metagenomes</taxon>
    </lineage>
</organism>